<reference evidence="1" key="1">
    <citation type="submission" date="2020-04" db="EMBL/GenBank/DDBJ databases">
        <authorList>
            <person name="Alioto T."/>
            <person name="Alioto T."/>
            <person name="Gomez Garrido J."/>
        </authorList>
    </citation>
    <scope>NUCLEOTIDE SEQUENCE</scope>
    <source>
        <strain evidence="1">A484AB</strain>
    </source>
</reference>
<dbReference type="AlphaFoldDB" id="A0A6S7LSR4"/>
<feature type="non-terminal residue" evidence="1">
    <location>
        <position position="1"/>
    </location>
</feature>
<comment type="caution">
    <text evidence="1">The sequence shown here is derived from an EMBL/GenBank/DDBJ whole genome shotgun (WGS) entry which is preliminary data.</text>
</comment>
<evidence type="ECO:0000313" key="1">
    <source>
        <dbReference type="EMBL" id="CAB4042683.1"/>
    </source>
</evidence>
<dbReference type="Proteomes" id="UP001152795">
    <property type="component" value="Unassembled WGS sequence"/>
</dbReference>
<protein>
    <submittedName>
        <fullName evidence="1">Uncharacterized protein</fullName>
    </submittedName>
</protein>
<organism evidence="1 2">
    <name type="scientific">Paramuricea clavata</name>
    <name type="common">Red gorgonian</name>
    <name type="synonym">Violescent sea-whip</name>
    <dbReference type="NCBI Taxonomy" id="317549"/>
    <lineage>
        <taxon>Eukaryota</taxon>
        <taxon>Metazoa</taxon>
        <taxon>Cnidaria</taxon>
        <taxon>Anthozoa</taxon>
        <taxon>Octocorallia</taxon>
        <taxon>Malacalcyonacea</taxon>
        <taxon>Plexauridae</taxon>
        <taxon>Paramuricea</taxon>
    </lineage>
</organism>
<keyword evidence="2" id="KW-1185">Reference proteome</keyword>
<dbReference type="EMBL" id="CACRXK020030611">
    <property type="protein sequence ID" value="CAB4042683.1"/>
    <property type="molecule type" value="Genomic_DNA"/>
</dbReference>
<name>A0A6S7LSR4_PARCT</name>
<accession>A0A6S7LSR4</accession>
<evidence type="ECO:0000313" key="2">
    <source>
        <dbReference type="Proteomes" id="UP001152795"/>
    </source>
</evidence>
<proteinExistence type="predicted"/>
<sequence length="55" mass="6152">MAMELVKASDLSAVVHKAVENLQELAMVVRKENDFLEDEYDASNIGVIIEALEEM</sequence>
<gene>
    <name evidence="1" type="ORF">PACLA_8A014323</name>
</gene>